<dbReference type="Proteomes" id="UP001150581">
    <property type="component" value="Unassembled WGS sequence"/>
</dbReference>
<protein>
    <submittedName>
        <fullName evidence="1">Cytoplasmic glyoxalase II</fullName>
        <ecNumber evidence="1">3.1.2.6</ecNumber>
    </submittedName>
</protein>
<dbReference type="EC" id="3.1.2.6" evidence="1"/>
<keyword evidence="1" id="KW-0378">Hydrolase</keyword>
<comment type="caution">
    <text evidence="1">The sequence shown here is derived from an EMBL/GenBank/DDBJ whole genome shotgun (WGS) entry which is preliminary data.</text>
</comment>
<reference evidence="1" key="1">
    <citation type="submission" date="2022-07" db="EMBL/GenBank/DDBJ databases">
        <title>Phylogenomic reconstructions and comparative analyses of Kickxellomycotina fungi.</title>
        <authorList>
            <person name="Reynolds N.K."/>
            <person name="Stajich J.E."/>
            <person name="Barry K."/>
            <person name="Grigoriev I.V."/>
            <person name="Crous P."/>
            <person name="Smith M.E."/>
        </authorList>
    </citation>
    <scope>NUCLEOTIDE SEQUENCE</scope>
    <source>
        <strain evidence="1">Benny 63K</strain>
    </source>
</reference>
<accession>A0ACC1IDS5</accession>
<keyword evidence="2" id="KW-1185">Reference proteome</keyword>
<proteinExistence type="predicted"/>
<gene>
    <name evidence="1" type="primary">GLO2</name>
    <name evidence="1" type="ORF">LPJ66_005913</name>
</gene>
<name>A0ACC1IDS5_9FUNG</name>
<evidence type="ECO:0000313" key="1">
    <source>
        <dbReference type="EMBL" id="KAJ1893176.1"/>
    </source>
</evidence>
<organism evidence="1 2">
    <name type="scientific">Kickxella alabastrina</name>
    <dbReference type="NCBI Taxonomy" id="61397"/>
    <lineage>
        <taxon>Eukaryota</taxon>
        <taxon>Fungi</taxon>
        <taxon>Fungi incertae sedis</taxon>
        <taxon>Zoopagomycota</taxon>
        <taxon>Kickxellomycotina</taxon>
        <taxon>Kickxellomycetes</taxon>
        <taxon>Kickxellales</taxon>
        <taxon>Kickxellaceae</taxon>
        <taxon>Kickxella</taxon>
    </lineage>
</organism>
<evidence type="ECO:0000313" key="2">
    <source>
        <dbReference type="Proteomes" id="UP001150581"/>
    </source>
</evidence>
<dbReference type="EMBL" id="JANBPG010000873">
    <property type="protein sequence ID" value="KAJ1893176.1"/>
    <property type="molecule type" value="Genomic_DNA"/>
</dbReference>
<sequence>MQVVPVPCLSDNYAYLLVDSKTQQVTAVDPVDASKVLSAVLSTGFPLTGILTTHHHADHSGGNTKMQSAMPGIPVYGGDERIPAMTHRVEHGDEFTLGSFRIKAIRTPGHTTGSVCYFVEEEGEGEGGRAVFSGDTLFVGGCGRLFEGSAADMHESLNVRLAALPGDTRVYAGHEYTRANLRFALTVDPDNERLRRKAERCAKVQCTMPSSIAEELETNPFMRVHRPELQKAAAEADPVRVLAAIRKMKDNF</sequence>